<protein>
    <submittedName>
        <fullName evidence="1">Uncharacterized protein</fullName>
    </submittedName>
</protein>
<evidence type="ECO:0000313" key="1">
    <source>
        <dbReference type="EMBL" id="KAL1564769.1"/>
    </source>
</evidence>
<accession>A0ABD1I7R5</accession>
<reference evidence="1 2" key="1">
    <citation type="submission" date="2024-06" db="EMBL/GenBank/DDBJ databases">
        <title>A chromosome level genome sequence of Diviner's sage (Salvia divinorum).</title>
        <authorList>
            <person name="Ford S.A."/>
            <person name="Ro D.-K."/>
            <person name="Ness R.W."/>
            <person name="Phillips M.A."/>
        </authorList>
    </citation>
    <scope>NUCLEOTIDE SEQUENCE [LARGE SCALE GENOMIC DNA]</scope>
    <source>
        <strain evidence="1">SAF-2024a</strain>
        <tissue evidence="1">Leaf</tissue>
    </source>
</reference>
<gene>
    <name evidence="1" type="ORF">AAHA92_07070</name>
</gene>
<comment type="caution">
    <text evidence="1">The sequence shown here is derived from an EMBL/GenBank/DDBJ whole genome shotgun (WGS) entry which is preliminary data.</text>
</comment>
<evidence type="ECO:0000313" key="2">
    <source>
        <dbReference type="Proteomes" id="UP001567538"/>
    </source>
</evidence>
<dbReference type="AlphaFoldDB" id="A0ABD1I7R5"/>
<proteinExistence type="predicted"/>
<dbReference type="EMBL" id="JBEAFC010000003">
    <property type="protein sequence ID" value="KAL1564769.1"/>
    <property type="molecule type" value="Genomic_DNA"/>
</dbReference>
<dbReference type="Proteomes" id="UP001567538">
    <property type="component" value="Unassembled WGS sequence"/>
</dbReference>
<name>A0ABD1I7R5_SALDI</name>
<sequence length="143" mass="15890">MAAVGVILWGGDGMRSRSVPLRRTANHGLFVLPHLFDSGKFSFCHLNLGKDLCGLPRLHCSNLFLVLNFLSHLLTAFHSFFTQFQYRSALHPDFNSIQVAVEMSSSSQSSSLNVSWPGQEYVICNHGVHAEIGTSRTDTNPER</sequence>
<organism evidence="1 2">
    <name type="scientific">Salvia divinorum</name>
    <name type="common">Maria pastora</name>
    <name type="synonym">Diviner's sage</name>
    <dbReference type="NCBI Taxonomy" id="28513"/>
    <lineage>
        <taxon>Eukaryota</taxon>
        <taxon>Viridiplantae</taxon>
        <taxon>Streptophyta</taxon>
        <taxon>Embryophyta</taxon>
        <taxon>Tracheophyta</taxon>
        <taxon>Spermatophyta</taxon>
        <taxon>Magnoliopsida</taxon>
        <taxon>eudicotyledons</taxon>
        <taxon>Gunneridae</taxon>
        <taxon>Pentapetalae</taxon>
        <taxon>asterids</taxon>
        <taxon>lamiids</taxon>
        <taxon>Lamiales</taxon>
        <taxon>Lamiaceae</taxon>
        <taxon>Nepetoideae</taxon>
        <taxon>Mentheae</taxon>
        <taxon>Salviinae</taxon>
        <taxon>Salvia</taxon>
        <taxon>Salvia subgen. Calosphace</taxon>
    </lineage>
</organism>
<keyword evidence="2" id="KW-1185">Reference proteome</keyword>